<dbReference type="EMBL" id="JAACJN010000226">
    <property type="protein sequence ID" value="KAF5358874.1"/>
    <property type="molecule type" value="Genomic_DNA"/>
</dbReference>
<organism evidence="2 3">
    <name type="scientific">Collybiopsis confluens</name>
    <dbReference type="NCBI Taxonomy" id="2823264"/>
    <lineage>
        <taxon>Eukaryota</taxon>
        <taxon>Fungi</taxon>
        <taxon>Dikarya</taxon>
        <taxon>Basidiomycota</taxon>
        <taxon>Agaricomycotina</taxon>
        <taxon>Agaricomycetes</taxon>
        <taxon>Agaricomycetidae</taxon>
        <taxon>Agaricales</taxon>
        <taxon>Marasmiineae</taxon>
        <taxon>Omphalotaceae</taxon>
        <taxon>Collybiopsis</taxon>
    </lineage>
</organism>
<dbReference type="OrthoDB" id="1884773at2759"/>
<dbReference type="SUPFAM" id="SSF51110">
    <property type="entry name" value="alpha-D-mannose-specific plant lectins"/>
    <property type="match status" value="1"/>
</dbReference>
<dbReference type="SMART" id="SM00108">
    <property type="entry name" value="B_lectin"/>
    <property type="match status" value="1"/>
</dbReference>
<evidence type="ECO:0000313" key="3">
    <source>
        <dbReference type="Proteomes" id="UP000518752"/>
    </source>
</evidence>
<dbReference type="InterPro" id="IPR001480">
    <property type="entry name" value="Bulb-type_lectin_dom"/>
</dbReference>
<proteinExistence type="predicted"/>
<comment type="caution">
    <text evidence="2">The sequence shown here is derived from an EMBL/GenBank/DDBJ whole genome shotgun (WGS) entry which is preliminary data.</text>
</comment>
<dbReference type="Gene3D" id="2.90.10.10">
    <property type="entry name" value="Bulb-type lectin domain"/>
    <property type="match status" value="1"/>
</dbReference>
<dbReference type="InterPro" id="IPR036426">
    <property type="entry name" value="Bulb-type_lectin_dom_sf"/>
</dbReference>
<dbReference type="Proteomes" id="UP000518752">
    <property type="component" value="Unassembled WGS sequence"/>
</dbReference>
<protein>
    <recommendedName>
        <fullName evidence="1">Bulb-type lectin domain-containing protein</fullName>
    </recommendedName>
</protein>
<name>A0A8H5G5R1_9AGAR</name>
<sequence>MAFVHPYGDTLPEGAAVGRGYGLISNDGNVSFNVTQDGNLQLIGSRGQTLWSFDGQDVSFVKMQGDGNCVGYTADGTPVWATESNGTDNPYALVCQNDGNLVVYANGGVPVWATNTGGLA</sequence>
<gene>
    <name evidence="2" type="ORF">D9757_012296</name>
</gene>
<evidence type="ECO:0000313" key="2">
    <source>
        <dbReference type="EMBL" id="KAF5358874.1"/>
    </source>
</evidence>
<accession>A0A8H5G5R1</accession>
<dbReference type="PROSITE" id="PS50927">
    <property type="entry name" value="BULB_LECTIN"/>
    <property type="match status" value="1"/>
</dbReference>
<feature type="domain" description="Bulb-type lectin" evidence="1">
    <location>
        <begin position="8"/>
        <end position="116"/>
    </location>
</feature>
<dbReference type="AlphaFoldDB" id="A0A8H5G5R1"/>
<reference evidence="2 3" key="1">
    <citation type="journal article" date="2020" name="ISME J.">
        <title>Uncovering the hidden diversity of litter-decomposition mechanisms in mushroom-forming fungi.</title>
        <authorList>
            <person name="Floudas D."/>
            <person name="Bentzer J."/>
            <person name="Ahren D."/>
            <person name="Johansson T."/>
            <person name="Persson P."/>
            <person name="Tunlid A."/>
        </authorList>
    </citation>
    <scope>NUCLEOTIDE SEQUENCE [LARGE SCALE GENOMIC DNA]</scope>
    <source>
        <strain evidence="2 3">CBS 406.79</strain>
    </source>
</reference>
<evidence type="ECO:0000259" key="1">
    <source>
        <dbReference type="PROSITE" id="PS50927"/>
    </source>
</evidence>
<keyword evidence="3" id="KW-1185">Reference proteome</keyword>